<evidence type="ECO:0000256" key="1">
    <source>
        <dbReference type="SAM" id="MobiDB-lite"/>
    </source>
</evidence>
<gene>
    <name evidence="2" type="ordered locus">Cyan7425_1356</name>
</gene>
<protein>
    <submittedName>
        <fullName evidence="2">Uncharacterized protein</fullName>
    </submittedName>
</protein>
<proteinExistence type="predicted"/>
<feature type="region of interest" description="Disordered" evidence="1">
    <location>
        <begin position="19"/>
        <end position="48"/>
    </location>
</feature>
<name>B8HNJ9_CYAP4</name>
<dbReference type="STRING" id="395961.Cyan7425_1356"/>
<dbReference type="EMBL" id="CP001344">
    <property type="protein sequence ID" value="ACL43730.1"/>
    <property type="molecule type" value="Genomic_DNA"/>
</dbReference>
<reference evidence="2" key="1">
    <citation type="submission" date="2009-01" db="EMBL/GenBank/DDBJ databases">
        <title>Complete sequence of chromosome Cyanothece sp. PCC 7425.</title>
        <authorList>
            <consortium name="US DOE Joint Genome Institute"/>
            <person name="Lucas S."/>
            <person name="Copeland A."/>
            <person name="Lapidus A."/>
            <person name="Glavina del Rio T."/>
            <person name="Dalin E."/>
            <person name="Tice H."/>
            <person name="Bruce D."/>
            <person name="Goodwin L."/>
            <person name="Pitluck S."/>
            <person name="Sims D."/>
            <person name="Meineke L."/>
            <person name="Brettin T."/>
            <person name="Detter J.C."/>
            <person name="Han C."/>
            <person name="Larimer F."/>
            <person name="Land M."/>
            <person name="Hauser L."/>
            <person name="Kyrpides N."/>
            <person name="Ovchinnikova G."/>
            <person name="Liberton M."/>
            <person name="Stoeckel J."/>
            <person name="Banerjee A."/>
            <person name="Singh A."/>
            <person name="Page L."/>
            <person name="Sato H."/>
            <person name="Zhao L."/>
            <person name="Sherman L."/>
            <person name="Pakrasi H."/>
            <person name="Richardson P."/>
        </authorList>
    </citation>
    <scope>NUCLEOTIDE SEQUENCE</scope>
    <source>
        <strain evidence="2">PCC 7425</strain>
    </source>
</reference>
<accession>B8HNJ9</accession>
<dbReference type="OrthoDB" id="569590at2"/>
<sequence length="258" mass="29165">MSGPDPEIEQELRRLKADLGMTQPSVPAPNPAAVPPASRPQPHKSAAVRPRLSIPWQAKLLFLGGCTTVAVVWVANLPFPFVRQAVQEHFPVLLIPSYISWDYNYRQAVPLVEQAKQLINQPTTFADLDRAKGILNQAKTHVEALPVLFPSHSTRWYWHQLSFDQFRTMRESVGQMEAKLFQERQSQTLLSQAEGQLDQAKTVYQTAQSQAERVAATQQWDQALNQLQQISANTLAGQIARTKLNLYTNEHNRIIQQP</sequence>
<dbReference type="HOGENOM" id="CLU_1076540_0_0_3"/>
<organism evidence="2">
    <name type="scientific">Cyanothece sp. (strain PCC 7425 / ATCC 29141)</name>
    <dbReference type="NCBI Taxonomy" id="395961"/>
    <lineage>
        <taxon>Bacteria</taxon>
        <taxon>Bacillati</taxon>
        <taxon>Cyanobacteriota</taxon>
        <taxon>Cyanophyceae</taxon>
        <taxon>Gomontiellales</taxon>
        <taxon>Cyanothecaceae</taxon>
        <taxon>Cyanothece</taxon>
    </lineage>
</organism>
<dbReference type="KEGG" id="cyn:Cyan7425_1356"/>
<dbReference type="AlphaFoldDB" id="B8HNJ9"/>
<dbReference type="eggNOG" id="COG0457">
    <property type="taxonomic scope" value="Bacteria"/>
</dbReference>
<feature type="compositionally biased region" description="Pro residues" evidence="1">
    <location>
        <begin position="26"/>
        <end position="39"/>
    </location>
</feature>
<evidence type="ECO:0000313" key="2">
    <source>
        <dbReference type="EMBL" id="ACL43730.1"/>
    </source>
</evidence>